<accession>A0A7W9FWN5</accession>
<dbReference type="NCBIfam" id="TIGR02607">
    <property type="entry name" value="antidote_HigA"/>
    <property type="match status" value="1"/>
</dbReference>
<dbReference type="PROSITE" id="PS50943">
    <property type="entry name" value="HTH_CROC1"/>
    <property type="match status" value="1"/>
</dbReference>
<keyword evidence="1" id="KW-0238">DNA-binding</keyword>
<dbReference type="Pfam" id="PF01381">
    <property type="entry name" value="HTH_3"/>
    <property type="match status" value="1"/>
</dbReference>
<dbReference type="InterPro" id="IPR001387">
    <property type="entry name" value="Cro/C1-type_HTH"/>
</dbReference>
<evidence type="ECO:0000256" key="1">
    <source>
        <dbReference type="ARBA" id="ARBA00023125"/>
    </source>
</evidence>
<dbReference type="SUPFAM" id="SSF47413">
    <property type="entry name" value="lambda repressor-like DNA-binding domains"/>
    <property type="match status" value="1"/>
</dbReference>
<proteinExistence type="predicted"/>
<comment type="caution">
    <text evidence="3">The sequence shown here is derived from an EMBL/GenBank/DDBJ whole genome shotgun (WGS) entry which is preliminary data.</text>
</comment>
<dbReference type="InterPro" id="IPR010982">
    <property type="entry name" value="Lambda_DNA-bd_dom_sf"/>
</dbReference>
<dbReference type="Gene3D" id="1.10.260.40">
    <property type="entry name" value="lambda repressor-like DNA-binding domains"/>
    <property type="match status" value="1"/>
</dbReference>
<dbReference type="RefSeq" id="WP_184280091.1">
    <property type="nucleotide sequence ID" value="NZ_JACHLJ010000004.1"/>
</dbReference>
<dbReference type="AlphaFoldDB" id="A0A7W9FWN5"/>
<dbReference type="Proteomes" id="UP000556201">
    <property type="component" value="Unassembled WGS sequence"/>
</dbReference>
<feature type="domain" description="HTH cro/C1-type" evidence="2">
    <location>
        <begin position="35"/>
        <end position="76"/>
    </location>
</feature>
<name>A0A7W9FWN5_BREVE</name>
<gene>
    <name evidence="3" type="ORF">HNP47_002918</name>
</gene>
<dbReference type="InterPro" id="IPR013430">
    <property type="entry name" value="Toxin_antidote_HigA"/>
</dbReference>
<evidence type="ECO:0000313" key="3">
    <source>
        <dbReference type="EMBL" id="MBB5772898.1"/>
    </source>
</evidence>
<dbReference type="PANTHER" id="PTHR36924:SF1">
    <property type="entry name" value="ANTITOXIN HIGA-1"/>
    <property type="match status" value="1"/>
</dbReference>
<reference evidence="3 4" key="1">
    <citation type="submission" date="2020-08" db="EMBL/GenBank/DDBJ databases">
        <title>Functional genomics of gut bacteria from endangered species of beetles.</title>
        <authorList>
            <person name="Carlos-Shanley C."/>
        </authorList>
    </citation>
    <scope>NUCLEOTIDE SEQUENCE [LARGE SCALE GENOMIC DNA]</scope>
    <source>
        <strain evidence="3 4">S00192</strain>
    </source>
</reference>
<sequence length="106" mass="11862">MTVRDYTTFAAPLAHPGEILREDYLPAFKLSAGGLARAMGLKDRSRIEQLVREQRAITSDTALRLARVFGTSPEFWMNLQAQHDLSRDAIANRQALAEIEPLRPVA</sequence>
<dbReference type="EMBL" id="JACHLJ010000004">
    <property type="protein sequence ID" value="MBB5772898.1"/>
    <property type="molecule type" value="Genomic_DNA"/>
</dbReference>
<organism evidence="3 4">
    <name type="scientific">Brevundimonas vesicularis</name>
    <name type="common">Pseudomonas vesicularis</name>
    <dbReference type="NCBI Taxonomy" id="41276"/>
    <lineage>
        <taxon>Bacteria</taxon>
        <taxon>Pseudomonadati</taxon>
        <taxon>Pseudomonadota</taxon>
        <taxon>Alphaproteobacteria</taxon>
        <taxon>Caulobacterales</taxon>
        <taxon>Caulobacteraceae</taxon>
        <taxon>Brevundimonas</taxon>
    </lineage>
</organism>
<protein>
    <submittedName>
        <fullName evidence="3">Addiction module HigA family antidote</fullName>
    </submittedName>
</protein>
<dbReference type="PANTHER" id="PTHR36924">
    <property type="entry name" value="ANTITOXIN HIGA-1"/>
    <property type="match status" value="1"/>
</dbReference>
<evidence type="ECO:0000313" key="4">
    <source>
        <dbReference type="Proteomes" id="UP000556201"/>
    </source>
</evidence>
<dbReference type="GO" id="GO:0003677">
    <property type="term" value="F:DNA binding"/>
    <property type="evidence" value="ECO:0007669"/>
    <property type="project" value="UniProtKB-KW"/>
</dbReference>
<evidence type="ECO:0000259" key="2">
    <source>
        <dbReference type="PROSITE" id="PS50943"/>
    </source>
</evidence>
<dbReference type="CDD" id="cd00093">
    <property type="entry name" value="HTH_XRE"/>
    <property type="match status" value="1"/>
</dbReference>